<dbReference type="InterPro" id="IPR008928">
    <property type="entry name" value="6-hairpin_glycosidase_sf"/>
</dbReference>
<proteinExistence type="predicted"/>
<evidence type="ECO:0000313" key="2">
    <source>
        <dbReference type="EMBL" id="MET3603630.1"/>
    </source>
</evidence>
<feature type="region of interest" description="Disordered" evidence="1">
    <location>
        <begin position="408"/>
        <end position="427"/>
    </location>
</feature>
<evidence type="ECO:0000313" key="3">
    <source>
        <dbReference type="EMBL" id="QEN00386.1"/>
    </source>
</evidence>
<accession>A0A5C1Q0E3</accession>
<keyword evidence="5" id="KW-1185">Reference proteome</keyword>
<reference evidence="2 5" key="2">
    <citation type="submission" date="2024-06" db="EMBL/GenBank/DDBJ databases">
        <title>Genomic Encyclopedia of Type Strains, Phase IV (KMG-IV): sequencing the most valuable type-strain genomes for metagenomic binning, comparative biology and taxonomic classification.</title>
        <authorList>
            <person name="Goeker M."/>
        </authorList>
    </citation>
    <scope>NUCLEOTIDE SEQUENCE [LARGE SCALE GENOMIC DNA]</scope>
    <source>
        <strain evidence="2 5">D-501</strain>
    </source>
</reference>
<evidence type="ECO:0000256" key="1">
    <source>
        <dbReference type="SAM" id="MobiDB-lite"/>
    </source>
</evidence>
<organism evidence="3 4">
    <name type="scientific">Sphaerotilus sulfidivorans</name>
    <dbReference type="NCBI Taxonomy" id="639200"/>
    <lineage>
        <taxon>Bacteria</taxon>
        <taxon>Pseudomonadati</taxon>
        <taxon>Pseudomonadota</taxon>
        <taxon>Betaproteobacteria</taxon>
        <taxon>Burkholderiales</taxon>
        <taxon>Sphaerotilaceae</taxon>
        <taxon>Sphaerotilus</taxon>
    </lineage>
</organism>
<dbReference type="OrthoDB" id="9150781at2"/>
<protein>
    <submittedName>
        <fullName evidence="3">Uncharacterized protein</fullName>
    </submittedName>
</protein>
<dbReference type="EMBL" id="JBEPLS010000004">
    <property type="protein sequence ID" value="MET3603630.1"/>
    <property type="molecule type" value="Genomic_DNA"/>
</dbReference>
<dbReference type="RefSeq" id="WP_149503123.1">
    <property type="nucleotide sequence ID" value="NZ_CP035708.1"/>
</dbReference>
<evidence type="ECO:0000313" key="5">
    <source>
        <dbReference type="Proteomes" id="UP001549111"/>
    </source>
</evidence>
<sequence>MRNARRSAARARLRPILAALGFSLGLGLTLPGRSSAAPTAPPLESGCAAAALVDPAFRDAAVLMMRRLVVRAPGQISDGAIRRTLSPAHVDASGRAWHHIAAYEANLGLIGALRIDPTLREEAARWLRWQIRHLPVDGQDRGVLFDRWISADGREMTVCPPDIEPRHCRQIDATDSTIASMFLLAQAYLRHGGDPALLRDPVIERAFRRAATTLAQLQQPDGLSHAKLDHPVSYLMDAVEVAAGWRALAALQQEVWKQPAVAELSRERERRTWRGIEQVLWQPQAGLWLTSAGAAPVQSGRWYPDVMAQAWPLLWSLPEDRLTRERGRQAWQRVSARWPEWPRRNVDPAGFWWPAAAVAAHCSGDGRAAAEWVARARAAWLRPDTPFAWPFQVSDLLWLLWLAEPGPPQAPLPEPLDVAAPASGRKP</sequence>
<dbReference type="AlphaFoldDB" id="A0A5C1Q0E3"/>
<gene>
    <name evidence="2" type="ORF">ABIC99_001421</name>
    <name evidence="3" type="ORF">EWH46_06075</name>
</gene>
<dbReference type="EMBL" id="CP035708">
    <property type="protein sequence ID" value="QEN00386.1"/>
    <property type="molecule type" value="Genomic_DNA"/>
</dbReference>
<evidence type="ECO:0000313" key="4">
    <source>
        <dbReference type="Proteomes" id="UP000323522"/>
    </source>
</evidence>
<dbReference type="KEGG" id="snn:EWH46_06075"/>
<dbReference type="Proteomes" id="UP001549111">
    <property type="component" value="Unassembled WGS sequence"/>
</dbReference>
<dbReference type="Proteomes" id="UP000323522">
    <property type="component" value="Chromosome"/>
</dbReference>
<name>A0A5C1Q0E3_9BURK</name>
<reference evidence="3 4" key="1">
    <citation type="submission" date="2019-02" db="EMBL/GenBank/DDBJ databases">
        <title>Complete Genome Sequence and Methylome Analysis of Sphaerotilus natans subsp. sulfidivorans D-507.</title>
        <authorList>
            <person name="Fomenkov A."/>
            <person name="Gridneva E."/>
            <person name="Smolyakov D."/>
            <person name="Dubinina G."/>
            <person name="Vincze T."/>
            <person name="Grabovich M."/>
            <person name="Roberts R.J."/>
        </authorList>
    </citation>
    <scope>NUCLEOTIDE SEQUENCE [LARGE SCALE GENOMIC DNA]</scope>
    <source>
        <strain evidence="3 4">D-507</strain>
    </source>
</reference>
<dbReference type="GO" id="GO:0005975">
    <property type="term" value="P:carbohydrate metabolic process"/>
    <property type="evidence" value="ECO:0007669"/>
    <property type="project" value="InterPro"/>
</dbReference>
<dbReference type="SUPFAM" id="SSF48208">
    <property type="entry name" value="Six-hairpin glycosidases"/>
    <property type="match status" value="1"/>
</dbReference>